<evidence type="ECO:0000313" key="12">
    <source>
        <dbReference type="Proteomes" id="UP000007110"/>
    </source>
</evidence>
<dbReference type="PANTHER" id="PTHR45695:SF22">
    <property type="entry name" value="G-PROTEIN COUPLED RECEPTORS FAMILY 1 PROFILE DOMAIN-CONTAINING PROTEIN"/>
    <property type="match status" value="1"/>
</dbReference>
<feature type="transmembrane region" description="Helical" evidence="9">
    <location>
        <begin position="201"/>
        <end position="219"/>
    </location>
</feature>
<dbReference type="OMA" id="ITHRRMW"/>
<dbReference type="GO" id="GO:0005886">
    <property type="term" value="C:plasma membrane"/>
    <property type="evidence" value="ECO:0000318"/>
    <property type="project" value="GO_Central"/>
</dbReference>
<reference evidence="11" key="2">
    <citation type="submission" date="2021-01" db="UniProtKB">
        <authorList>
            <consortium name="EnsemblMetazoa"/>
        </authorList>
    </citation>
    <scope>IDENTIFICATION</scope>
</reference>
<dbReference type="PANTHER" id="PTHR45695">
    <property type="entry name" value="LEUCOKININ RECEPTOR-RELATED"/>
    <property type="match status" value="1"/>
</dbReference>
<keyword evidence="7" id="KW-0807">Transducer</keyword>
<dbReference type="Proteomes" id="UP000007110">
    <property type="component" value="Unassembled WGS sequence"/>
</dbReference>
<evidence type="ECO:0000256" key="4">
    <source>
        <dbReference type="ARBA" id="ARBA00023040"/>
    </source>
</evidence>
<comment type="subcellular location">
    <subcellularLocation>
        <location evidence="1">Membrane</location>
        <topology evidence="1">Multi-pass membrane protein</topology>
    </subcellularLocation>
</comment>
<organism evidence="11 12">
    <name type="scientific">Strongylocentrotus purpuratus</name>
    <name type="common">Purple sea urchin</name>
    <dbReference type="NCBI Taxonomy" id="7668"/>
    <lineage>
        <taxon>Eukaryota</taxon>
        <taxon>Metazoa</taxon>
        <taxon>Echinodermata</taxon>
        <taxon>Eleutherozoa</taxon>
        <taxon>Echinozoa</taxon>
        <taxon>Echinoidea</taxon>
        <taxon>Euechinoidea</taxon>
        <taxon>Echinacea</taxon>
        <taxon>Camarodonta</taxon>
        <taxon>Echinidea</taxon>
        <taxon>Strongylocentrotidae</taxon>
        <taxon>Strongylocentrotus</taxon>
    </lineage>
</organism>
<evidence type="ECO:0000313" key="11">
    <source>
        <dbReference type="EnsemblMetazoa" id="XP_011666026"/>
    </source>
</evidence>
<feature type="transmembrane region" description="Helical" evidence="9">
    <location>
        <begin position="124"/>
        <end position="149"/>
    </location>
</feature>
<keyword evidence="3 9" id="KW-1133">Transmembrane helix</keyword>
<keyword evidence="2 9" id="KW-0812">Transmembrane</keyword>
<evidence type="ECO:0000259" key="10">
    <source>
        <dbReference type="PROSITE" id="PS50262"/>
    </source>
</evidence>
<dbReference type="GO" id="GO:0008020">
    <property type="term" value="F:G protein-coupled photoreceptor activity"/>
    <property type="evidence" value="ECO:0000318"/>
    <property type="project" value="GO_Central"/>
</dbReference>
<dbReference type="InterPro" id="IPR000276">
    <property type="entry name" value="GPCR_Rhodpsn"/>
</dbReference>
<name>A0A7M7HGW6_STRPU</name>
<dbReference type="AlphaFoldDB" id="A0A7M7HGW6"/>
<feature type="region of interest" description="Disordered" evidence="8">
    <location>
        <begin position="435"/>
        <end position="459"/>
    </location>
</feature>
<evidence type="ECO:0000256" key="8">
    <source>
        <dbReference type="SAM" id="MobiDB-lite"/>
    </source>
</evidence>
<dbReference type="GeneID" id="100893043"/>
<evidence type="ECO:0000256" key="3">
    <source>
        <dbReference type="ARBA" id="ARBA00022989"/>
    </source>
</evidence>
<feature type="region of interest" description="Disordered" evidence="8">
    <location>
        <begin position="477"/>
        <end position="513"/>
    </location>
</feature>
<dbReference type="InterPro" id="IPR017452">
    <property type="entry name" value="GPCR_Rhodpsn_7TM"/>
</dbReference>
<dbReference type="RefSeq" id="XP_011666026.1">
    <property type="nucleotide sequence ID" value="XM_011667724.2"/>
</dbReference>
<dbReference type="KEGG" id="spu:100893043"/>
<feature type="transmembrane region" description="Helical" evidence="9">
    <location>
        <begin position="239"/>
        <end position="260"/>
    </location>
</feature>
<keyword evidence="5 9" id="KW-0472">Membrane</keyword>
<evidence type="ECO:0000256" key="2">
    <source>
        <dbReference type="ARBA" id="ARBA00022692"/>
    </source>
</evidence>
<dbReference type="Gene3D" id="1.20.1070.10">
    <property type="entry name" value="Rhodopsin 7-helix transmembrane proteins"/>
    <property type="match status" value="1"/>
</dbReference>
<dbReference type="PRINTS" id="PR00237">
    <property type="entry name" value="GPCRRHODOPSN"/>
</dbReference>
<evidence type="ECO:0000256" key="9">
    <source>
        <dbReference type="SAM" id="Phobius"/>
    </source>
</evidence>
<evidence type="ECO:0000256" key="5">
    <source>
        <dbReference type="ARBA" id="ARBA00023136"/>
    </source>
</evidence>
<dbReference type="PROSITE" id="PS50262">
    <property type="entry name" value="G_PROTEIN_RECEP_F1_2"/>
    <property type="match status" value="1"/>
</dbReference>
<reference evidence="12" key="1">
    <citation type="submission" date="2015-02" db="EMBL/GenBank/DDBJ databases">
        <title>Genome sequencing for Strongylocentrotus purpuratus.</title>
        <authorList>
            <person name="Murali S."/>
            <person name="Liu Y."/>
            <person name="Vee V."/>
            <person name="English A."/>
            <person name="Wang M."/>
            <person name="Skinner E."/>
            <person name="Han Y."/>
            <person name="Muzny D.M."/>
            <person name="Worley K.C."/>
            <person name="Gibbs R.A."/>
        </authorList>
    </citation>
    <scope>NUCLEOTIDE SEQUENCE</scope>
</reference>
<dbReference type="Pfam" id="PF00001">
    <property type="entry name" value="7tm_1"/>
    <property type="match status" value="1"/>
</dbReference>
<feature type="compositionally biased region" description="Polar residues" evidence="8">
    <location>
        <begin position="441"/>
        <end position="459"/>
    </location>
</feature>
<evidence type="ECO:0000256" key="6">
    <source>
        <dbReference type="ARBA" id="ARBA00023170"/>
    </source>
</evidence>
<dbReference type="GO" id="GO:0071482">
    <property type="term" value="P:cellular response to light stimulus"/>
    <property type="evidence" value="ECO:0000318"/>
    <property type="project" value="GO_Central"/>
</dbReference>
<feature type="domain" description="G-protein coupled receptors family 1 profile" evidence="10">
    <location>
        <begin position="140"/>
        <end position="393"/>
    </location>
</feature>
<dbReference type="EnsemblMetazoa" id="XM_011667724">
    <property type="protein sequence ID" value="XP_011666026"/>
    <property type="gene ID" value="LOC100893043"/>
</dbReference>
<keyword evidence="4" id="KW-0297">G-protein coupled receptor</keyword>
<evidence type="ECO:0000256" key="1">
    <source>
        <dbReference type="ARBA" id="ARBA00004141"/>
    </source>
</evidence>
<feature type="compositionally biased region" description="Gly residues" evidence="8">
    <location>
        <begin position="535"/>
        <end position="545"/>
    </location>
</feature>
<dbReference type="SUPFAM" id="SSF81321">
    <property type="entry name" value="Family A G protein-coupled receptor-like"/>
    <property type="match status" value="1"/>
</dbReference>
<feature type="transmembrane region" description="Helical" evidence="9">
    <location>
        <begin position="286"/>
        <end position="308"/>
    </location>
</feature>
<feature type="compositionally biased region" description="Polar residues" evidence="8">
    <location>
        <begin position="488"/>
        <end position="497"/>
    </location>
</feature>
<accession>A0A7M7HGW6</accession>
<feature type="transmembrane region" description="Helical" evidence="9">
    <location>
        <begin position="161"/>
        <end position="181"/>
    </location>
</feature>
<feature type="transmembrane region" description="Helical" evidence="9">
    <location>
        <begin position="337"/>
        <end position="357"/>
    </location>
</feature>
<dbReference type="InParanoid" id="A0A7M7HGW6"/>
<evidence type="ECO:0000256" key="7">
    <source>
        <dbReference type="ARBA" id="ARBA00023224"/>
    </source>
</evidence>
<dbReference type="OrthoDB" id="10034726at2759"/>
<dbReference type="CDD" id="cd00637">
    <property type="entry name" value="7tm_classA_rhodopsin-like"/>
    <property type="match status" value="1"/>
</dbReference>
<dbReference type="GO" id="GO:0007602">
    <property type="term" value="P:phototransduction"/>
    <property type="evidence" value="ECO:0000318"/>
    <property type="project" value="GO_Central"/>
</dbReference>
<dbReference type="GO" id="GO:0007186">
    <property type="term" value="P:G protein-coupled receptor signaling pathway"/>
    <property type="evidence" value="ECO:0000318"/>
    <property type="project" value="GO_Central"/>
</dbReference>
<sequence length="656" mass="72947">MWITTQMQLNLINTSSKGEILFETNETERQWLSKENMSSTPLPGSEGSFPSLDMDATMGSSMRTLASDNELARSSSKPVVDINMPMTSPTSSSLSTLLPTIGPNNSTVYSTNITQAMWDRPTMIGLSVTLCLLILVSLIGNSLILLTMITFKHMRTKTNIFIANLAFADLAVTLLCMPFTLTTIITGEWVFGMAMCNTNAFFDALCLVGSIHSLMYISIHKFFSLVKPLSRIITHRRMWMMISLAWLSAFSCAIGPLVGWSSNEFKNGTTQCGPKYPETPLERSHAYYVLIIGYFIPILVIIVLYTCIFQTIRQYTERLRLHSSMDIQQIFRQQKRIIGTLFILVLSFVLLWTPYFVYASLGMFVGFHKLPVWLNLFGYWCGYANSAVNPVIYAWRAKSFRDAIKDLCCCACAGRKRPFRLGGVSSRVAKDAWNTRRDPLQSPNRSVRAKPTTNLTKKKSISLQSLSNVNTLIFPYVTSSRPPPAAEDNSTSNSRDTLYTDHPSREGSGSLWSIDGGSYTSDVAYRVGAERGEGGGDGGIGGGSGVRRANNNMTTLERGQNLFEMAIMAAEQERMVNSQTSLDSVVSRSARCLSDGAKENLEMNFYDVRPRPMQTLSSFRSYQGSVFKSHLSPENEDAPSFADPALQIYGTFAVEI</sequence>
<feature type="region of interest" description="Disordered" evidence="8">
    <location>
        <begin position="530"/>
        <end position="549"/>
    </location>
</feature>
<keyword evidence="12" id="KW-1185">Reference proteome</keyword>
<proteinExistence type="predicted"/>
<protein>
    <recommendedName>
        <fullName evidence="10">G-protein coupled receptors family 1 profile domain-containing protein</fullName>
    </recommendedName>
</protein>
<keyword evidence="6" id="KW-0675">Receptor</keyword>